<feature type="transmembrane region" description="Helical" evidence="1">
    <location>
        <begin position="60"/>
        <end position="79"/>
    </location>
</feature>
<sequence>MNAEMVQDRRASLSVVVTLTAFVGILAYCDFPVAWLVDSHLSPLRSYVSELAVAGQPARSFFRVSDIVAGVGLIAVANLLMRWPPTRQASVAHLCAMVAGVSSMVDGLWTMPCAPSIDVSCRATEEAIHTTQLVQPHTASSLVGFTALVCAIGVYGAALTRQPGYGRLGVSGLSAAAVAALLGSVDVAMSLTASTAMVGLVERIQVCAIAAWLAVLVLRMAGDRHWR</sequence>
<dbReference type="Proteomes" id="UP000093898">
    <property type="component" value="Unassembled WGS sequence"/>
</dbReference>
<keyword evidence="1" id="KW-0812">Transmembrane</keyword>
<dbReference type="STRING" id="56689.GCA_001291445_05210"/>
<evidence type="ECO:0000313" key="2">
    <source>
        <dbReference type="EMBL" id="OBJ44204.1"/>
    </source>
</evidence>
<dbReference type="EMBL" id="LZLC01000062">
    <property type="protein sequence ID" value="OBJ44204.1"/>
    <property type="molecule type" value="Genomic_DNA"/>
</dbReference>
<dbReference type="AlphaFoldDB" id="A0A1A3H953"/>
<keyword evidence="1" id="KW-1133">Transmembrane helix</keyword>
<reference evidence="2 3" key="1">
    <citation type="submission" date="2016-06" db="EMBL/GenBank/DDBJ databases">
        <authorList>
            <person name="Kjaerup R.B."/>
            <person name="Dalgaard T.S."/>
            <person name="Juul-Madsen H.R."/>
        </authorList>
    </citation>
    <scope>NUCLEOTIDE SEQUENCE [LARGE SCALE GENOMIC DNA]</scope>
    <source>
        <strain evidence="2 3">1127319.6</strain>
    </source>
</reference>
<evidence type="ECO:0008006" key="4">
    <source>
        <dbReference type="Google" id="ProtNLM"/>
    </source>
</evidence>
<dbReference type="RefSeq" id="WP_064979791.1">
    <property type="nucleotide sequence ID" value="NZ_LZLC01000062.1"/>
</dbReference>
<dbReference type="OrthoDB" id="3406108at2"/>
<feature type="transmembrane region" description="Helical" evidence="1">
    <location>
        <begin position="12"/>
        <end position="37"/>
    </location>
</feature>
<evidence type="ECO:0000256" key="1">
    <source>
        <dbReference type="SAM" id="Phobius"/>
    </source>
</evidence>
<gene>
    <name evidence="2" type="ORF">A5630_17005</name>
</gene>
<feature type="transmembrane region" description="Helical" evidence="1">
    <location>
        <begin position="170"/>
        <end position="191"/>
    </location>
</feature>
<feature type="transmembrane region" description="Helical" evidence="1">
    <location>
        <begin position="91"/>
        <end position="109"/>
    </location>
</feature>
<keyword evidence="1" id="KW-0472">Membrane</keyword>
<dbReference type="InterPro" id="IPR009339">
    <property type="entry name" value="DUF998"/>
</dbReference>
<feature type="transmembrane region" description="Helical" evidence="1">
    <location>
        <begin position="139"/>
        <end position="158"/>
    </location>
</feature>
<proteinExistence type="predicted"/>
<comment type="caution">
    <text evidence="2">The sequence shown here is derived from an EMBL/GenBank/DDBJ whole genome shotgun (WGS) entry which is preliminary data.</text>
</comment>
<accession>A0A1A3H953</accession>
<dbReference type="Pfam" id="PF06197">
    <property type="entry name" value="DUF998"/>
    <property type="match status" value="1"/>
</dbReference>
<feature type="transmembrane region" description="Helical" evidence="1">
    <location>
        <begin position="203"/>
        <end position="221"/>
    </location>
</feature>
<name>A0A1A3H953_MYCMU</name>
<evidence type="ECO:0000313" key="3">
    <source>
        <dbReference type="Proteomes" id="UP000093898"/>
    </source>
</evidence>
<protein>
    <recommendedName>
        <fullName evidence="4">DUF998 domain-containing protein</fullName>
    </recommendedName>
</protein>
<organism evidence="2 3">
    <name type="scientific">Mycolicibacterium mucogenicum</name>
    <name type="common">Mycobacterium mucogenicum</name>
    <dbReference type="NCBI Taxonomy" id="56689"/>
    <lineage>
        <taxon>Bacteria</taxon>
        <taxon>Bacillati</taxon>
        <taxon>Actinomycetota</taxon>
        <taxon>Actinomycetes</taxon>
        <taxon>Mycobacteriales</taxon>
        <taxon>Mycobacteriaceae</taxon>
        <taxon>Mycolicibacterium</taxon>
    </lineage>
</organism>